<sequence>MLNLSDIQASDCNQNRHPDSICGAAAFDNMDASGVSSDTKDGSKLSNAGGATDESERTQQAALEAEIALFEAKIHKLTDALAIRKRKLNSLRPIHGLPPEIVAHIFTLLDACMWEDSTSFYKWIKATQFCFRWRAIALQSATLWSHIVVPPSLQWTAELLKRAGDCPLTIVDTHLPLSGAKSASLRLIMEQLPRVVELRATSNSVIVRRILERPRGQKFSAVPLDISVRVQQSQDVTISREEMSPTRSLQHIELRGWEKIWRSLMPLSGLKSIKIGNWGPLTRCMLIWLSSLPQLEILELDNTGHCFDKPEPGLQPITLSRLLRLRVVAEAAECVHVLKYVSFPLSTHIALVVTDSDFAVNDLCSMLTSKVAYSDKWLLIVRKSFSGAVHVVGGVHPFTFRYARQSRNVFGDMTFPWSVFHITFRARTFTPDNLASFCGGLHLDSVHSLYVRGKCFDSPWQWTKAFAKMDDVKALAIRPLGTYTATVEASLQRPAPGSGSQYLFPHLRRLRIMKLSQDDMYATREGSKLDGSALASILAQRRQNNVGIRKIHEWRPMHDGEMSYKRRKKAAAKRRIDFYSFRLDLTSTNWMLELLRRSGRIALSVTADFPLDPTPTLNRHSAWLASLRLVLRELPRIRELRIHAAGDVLESSLAAVDGGPTKMERLELANVGGLVDQEALKHSLSKLLANERARALRRLELTEFPYCWGDAVSFLSLRHLQLICAPESTSKPSIPELLERLSVLSTLETLRMEHVVHPLPESSEEPPVKRQTVKLPRLRYLRLAGRMIDNANILNHLHLPVDVVVSVSVSTDEDVNQHSDVLALAITAKVSDAKPICGLVMRDEGPLCFHARMLLYNMDILPPHVCDESIHADYSSTLAGAQLEIEFEETWTAWNTMAVICRQLPLTDIRSLEISGRLSTTAATEWNTIAVQMDHLTSMKVCGSVGEMFLRASIPEEVDIPDNSPLPALRDLHLHNVMCRDTHLYDNPHDDIMRPQLDPDSNVLYLWLVDRHRRGAKVDRVAVQACRNIDRKDVRLCKQLVDTLLWDRYVDIVDTATFLKRAGVYDSDSDDY</sequence>
<reference evidence="2 3" key="1">
    <citation type="submission" date="2017-04" db="EMBL/GenBank/DDBJ databases">
        <title>Genome Sequence of the Model Brown-Rot Fungus Postia placenta SB12.</title>
        <authorList>
            <consortium name="DOE Joint Genome Institute"/>
            <person name="Gaskell J."/>
            <person name="Kersten P."/>
            <person name="Larrondo L.F."/>
            <person name="Canessa P."/>
            <person name="Martinez D."/>
            <person name="Hibbett D."/>
            <person name="Schmoll M."/>
            <person name="Kubicek C.P."/>
            <person name="Martinez A.T."/>
            <person name="Yadav J."/>
            <person name="Master E."/>
            <person name="Magnuson J.K."/>
            <person name="James T."/>
            <person name="Yaver D."/>
            <person name="Berka R."/>
            <person name="Labutti K."/>
            <person name="Lipzen A."/>
            <person name="Aerts A."/>
            <person name="Barry K."/>
            <person name="Henrissat B."/>
            <person name="Blanchette R."/>
            <person name="Grigoriev I."/>
            <person name="Cullen D."/>
        </authorList>
    </citation>
    <scope>NUCLEOTIDE SEQUENCE [LARGE SCALE GENOMIC DNA]</scope>
    <source>
        <strain evidence="2 3">MAD-698-R-SB12</strain>
    </source>
</reference>
<evidence type="ECO:0000256" key="1">
    <source>
        <dbReference type="SAM" id="MobiDB-lite"/>
    </source>
</evidence>
<dbReference type="EMBL" id="KZ110594">
    <property type="protein sequence ID" value="OSX64067.1"/>
    <property type="molecule type" value="Genomic_DNA"/>
</dbReference>
<proteinExistence type="predicted"/>
<dbReference type="AlphaFoldDB" id="A0A1X6N627"/>
<feature type="region of interest" description="Disordered" evidence="1">
    <location>
        <begin position="33"/>
        <end position="57"/>
    </location>
</feature>
<protein>
    <submittedName>
        <fullName evidence="2">Uncharacterized protein</fullName>
    </submittedName>
</protein>
<keyword evidence="3" id="KW-1185">Reference proteome</keyword>
<dbReference type="GeneID" id="36329718"/>
<gene>
    <name evidence="2" type="ORF">POSPLADRAFT_1137229</name>
</gene>
<dbReference type="OrthoDB" id="3264373at2759"/>
<accession>A0A1X6N627</accession>
<evidence type="ECO:0000313" key="3">
    <source>
        <dbReference type="Proteomes" id="UP000194127"/>
    </source>
</evidence>
<evidence type="ECO:0000313" key="2">
    <source>
        <dbReference type="EMBL" id="OSX64067.1"/>
    </source>
</evidence>
<dbReference type="STRING" id="670580.A0A1X6N627"/>
<dbReference type="Proteomes" id="UP000194127">
    <property type="component" value="Unassembled WGS sequence"/>
</dbReference>
<name>A0A1X6N627_9APHY</name>
<dbReference type="RefSeq" id="XP_024340861.1">
    <property type="nucleotide sequence ID" value="XM_024484769.1"/>
</dbReference>
<organism evidence="2 3">
    <name type="scientific">Postia placenta MAD-698-R-SB12</name>
    <dbReference type="NCBI Taxonomy" id="670580"/>
    <lineage>
        <taxon>Eukaryota</taxon>
        <taxon>Fungi</taxon>
        <taxon>Dikarya</taxon>
        <taxon>Basidiomycota</taxon>
        <taxon>Agaricomycotina</taxon>
        <taxon>Agaricomycetes</taxon>
        <taxon>Polyporales</taxon>
        <taxon>Adustoporiaceae</taxon>
        <taxon>Rhodonia</taxon>
    </lineage>
</organism>
<dbReference type="SUPFAM" id="SSF52047">
    <property type="entry name" value="RNI-like"/>
    <property type="match status" value="1"/>
</dbReference>
<dbReference type="Gene3D" id="1.20.1280.50">
    <property type="match status" value="1"/>
</dbReference>